<dbReference type="AlphaFoldDB" id="A0A0U1D1B8"/>
<gene>
    <name evidence="1" type="ORF">BN970_01140</name>
</gene>
<evidence type="ECO:0000313" key="1">
    <source>
        <dbReference type="EMBL" id="CQD06188.1"/>
    </source>
</evidence>
<organism evidence="1 2">
    <name type="scientific">Mycolicibacterium conceptionense</name>
    <dbReference type="NCBI Taxonomy" id="451644"/>
    <lineage>
        <taxon>Bacteria</taxon>
        <taxon>Bacillati</taxon>
        <taxon>Actinomycetota</taxon>
        <taxon>Actinomycetes</taxon>
        <taxon>Mycobacteriales</taxon>
        <taxon>Mycobacteriaceae</taxon>
        <taxon>Mycolicibacterium</taxon>
    </lineage>
</organism>
<evidence type="ECO:0000313" key="2">
    <source>
        <dbReference type="Proteomes" id="UP000182227"/>
    </source>
</evidence>
<name>A0A0U1D1B8_9MYCO</name>
<accession>A0A0U1D1B8</accession>
<proteinExistence type="predicted"/>
<dbReference type="Proteomes" id="UP000182227">
    <property type="component" value="Unassembled WGS sequence"/>
</dbReference>
<dbReference type="EMBL" id="CTEF01000001">
    <property type="protein sequence ID" value="CQD06188.1"/>
    <property type="molecule type" value="Genomic_DNA"/>
</dbReference>
<sequence length="77" mass="8328">MNHVGTLPRRPEDGLGYRRFRFTEADHRAGTVEELVGDHPCIRPLGIAQAEYVGEPEGVGEPLQGCDALAHFDGDAG</sequence>
<protein>
    <submittedName>
        <fullName evidence="1">Uncharacterized protein</fullName>
    </submittedName>
</protein>
<reference evidence="1 2" key="1">
    <citation type="submission" date="2015-03" db="EMBL/GenBank/DDBJ databases">
        <authorList>
            <person name="Murphy D."/>
        </authorList>
    </citation>
    <scope>NUCLEOTIDE SEQUENCE [LARGE SCALE GENOMIC DNA]</scope>
    <source>
        <strain evidence="1 2">D16</strain>
    </source>
</reference>